<dbReference type="RefSeq" id="WP_285489464.1">
    <property type="nucleotide sequence ID" value="NZ_BSTI01000021.1"/>
</dbReference>
<keyword evidence="1" id="KW-0732">Signal</keyword>
<gene>
    <name evidence="2" type="ORF">Atai01_68310</name>
</gene>
<dbReference type="PROSITE" id="PS51257">
    <property type="entry name" value="PROKAR_LIPOPROTEIN"/>
    <property type="match status" value="1"/>
</dbReference>
<dbReference type="AlphaFoldDB" id="A0A9W6R9W9"/>
<evidence type="ECO:0000313" key="2">
    <source>
        <dbReference type="EMBL" id="GLY70212.1"/>
    </source>
</evidence>
<feature type="chain" id="PRO_5040758467" evidence="1">
    <location>
        <begin position="20"/>
        <end position="132"/>
    </location>
</feature>
<protein>
    <submittedName>
        <fullName evidence="2">Uncharacterized protein</fullName>
    </submittedName>
</protein>
<keyword evidence="3" id="KW-1185">Reference proteome</keyword>
<accession>A0A9W6R9W9</accession>
<organism evidence="2 3">
    <name type="scientific">Amycolatopsis taiwanensis</name>
    <dbReference type="NCBI Taxonomy" id="342230"/>
    <lineage>
        <taxon>Bacteria</taxon>
        <taxon>Bacillati</taxon>
        <taxon>Actinomycetota</taxon>
        <taxon>Actinomycetes</taxon>
        <taxon>Pseudonocardiales</taxon>
        <taxon>Pseudonocardiaceae</taxon>
        <taxon>Amycolatopsis</taxon>
    </lineage>
</organism>
<dbReference type="EMBL" id="BSTI01000021">
    <property type="protein sequence ID" value="GLY70212.1"/>
    <property type="molecule type" value="Genomic_DNA"/>
</dbReference>
<reference evidence="2" key="1">
    <citation type="submission" date="2023-03" db="EMBL/GenBank/DDBJ databases">
        <title>Amycolatopsis taiwanensis NBRC 103393.</title>
        <authorList>
            <person name="Ichikawa N."/>
            <person name="Sato H."/>
            <person name="Tonouchi N."/>
        </authorList>
    </citation>
    <scope>NUCLEOTIDE SEQUENCE</scope>
    <source>
        <strain evidence="2">NBRC 103393</strain>
    </source>
</reference>
<feature type="signal peptide" evidence="1">
    <location>
        <begin position="1"/>
        <end position="19"/>
    </location>
</feature>
<sequence length="132" mass="14068">MIRAVVVTTIAATAALVSACSASTPPPVAPPPVLVVDQPLPEQLATGLVGSATARRTCDRVGLRAERARRVTADRHIHVTVDDAPWHWADGSGEPLIIQGLPAGPHRVWIRLADPTHKILDSKTVDFVVPTR</sequence>
<comment type="caution">
    <text evidence="2">The sequence shown here is derived from an EMBL/GenBank/DDBJ whole genome shotgun (WGS) entry which is preliminary data.</text>
</comment>
<evidence type="ECO:0000256" key="1">
    <source>
        <dbReference type="SAM" id="SignalP"/>
    </source>
</evidence>
<dbReference type="InterPro" id="IPR046133">
    <property type="entry name" value="DUF6130"/>
</dbReference>
<dbReference type="Proteomes" id="UP001165136">
    <property type="component" value="Unassembled WGS sequence"/>
</dbReference>
<dbReference type="Pfam" id="PF19625">
    <property type="entry name" value="DUF6130"/>
    <property type="match status" value="1"/>
</dbReference>
<proteinExistence type="predicted"/>
<name>A0A9W6R9W9_9PSEU</name>
<evidence type="ECO:0000313" key="3">
    <source>
        <dbReference type="Proteomes" id="UP001165136"/>
    </source>
</evidence>